<dbReference type="InterPro" id="IPR045002">
    <property type="entry name" value="Ech1-like"/>
</dbReference>
<evidence type="ECO:0000313" key="9">
    <source>
        <dbReference type="EMBL" id="KAF7721903.1"/>
    </source>
</evidence>
<evidence type="ECO:0000256" key="2">
    <source>
        <dbReference type="ARBA" id="ARBA00005005"/>
    </source>
</evidence>
<dbReference type="NCBIfam" id="NF004794">
    <property type="entry name" value="PRK06142.1"/>
    <property type="match status" value="1"/>
</dbReference>
<evidence type="ECO:0000256" key="7">
    <source>
        <dbReference type="ARBA" id="ARBA00023140"/>
    </source>
</evidence>
<organism evidence="9 10">
    <name type="scientific">Apophysomyces ossiformis</name>
    <dbReference type="NCBI Taxonomy" id="679940"/>
    <lineage>
        <taxon>Eukaryota</taxon>
        <taxon>Fungi</taxon>
        <taxon>Fungi incertae sedis</taxon>
        <taxon>Mucoromycota</taxon>
        <taxon>Mucoromycotina</taxon>
        <taxon>Mucoromycetes</taxon>
        <taxon>Mucorales</taxon>
        <taxon>Mucorineae</taxon>
        <taxon>Mucoraceae</taxon>
        <taxon>Apophysomyces</taxon>
    </lineage>
</organism>
<protein>
    <submittedName>
        <fullName evidence="9">Putative enoyl CoA hydratase</fullName>
    </submittedName>
</protein>
<evidence type="ECO:0000256" key="1">
    <source>
        <dbReference type="ARBA" id="ARBA00004275"/>
    </source>
</evidence>
<gene>
    <name evidence="9" type="primary">ECH1</name>
    <name evidence="9" type="ORF">EC973_003942</name>
</gene>
<keyword evidence="7" id="KW-0576">Peroxisome</keyword>
<dbReference type="GO" id="GO:0051750">
    <property type="term" value="F:delta(3,5)-delta(2,4)-dienoyl-CoA isomerase activity"/>
    <property type="evidence" value="ECO:0007669"/>
    <property type="project" value="TreeGrafter"/>
</dbReference>
<comment type="caution">
    <text evidence="9">The sequence shown here is derived from an EMBL/GenBank/DDBJ whole genome shotgun (WGS) entry which is preliminary data.</text>
</comment>
<keyword evidence="8" id="KW-0413">Isomerase</keyword>
<dbReference type="OrthoDB" id="14970at2759"/>
<evidence type="ECO:0000256" key="3">
    <source>
        <dbReference type="ARBA" id="ARBA00005254"/>
    </source>
</evidence>
<dbReference type="EMBL" id="JABAYA010000226">
    <property type="protein sequence ID" value="KAF7721903.1"/>
    <property type="molecule type" value="Genomic_DNA"/>
</dbReference>
<reference evidence="9" key="1">
    <citation type="submission" date="2020-01" db="EMBL/GenBank/DDBJ databases">
        <title>Genome Sequencing of Three Apophysomyces-Like Fungal Strains Confirms a Novel Fungal Genus in the Mucoromycota with divergent Burkholderia-like Endosymbiotic Bacteria.</title>
        <authorList>
            <person name="Stajich J.E."/>
            <person name="Macias A.M."/>
            <person name="Carter-House D."/>
            <person name="Lovett B."/>
            <person name="Kasson L.R."/>
            <person name="Berry K."/>
            <person name="Grigoriev I."/>
            <person name="Chang Y."/>
            <person name="Spatafora J."/>
            <person name="Kasson M.T."/>
        </authorList>
    </citation>
    <scope>NUCLEOTIDE SEQUENCE</scope>
    <source>
        <strain evidence="9">NRRL A-21654</strain>
    </source>
</reference>
<dbReference type="GO" id="GO:0005739">
    <property type="term" value="C:mitochondrion"/>
    <property type="evidence" value="ECO:0007669"/>
    <property type="project" value="TreeGrafter"/>
</dbReference>
<dbReference type="AlphaFoldDB" id="A0A8H7BLW3"/>
<dbReference type="Gene3D" id="1.10.12.10">
    <property type="entry name" value="Lyase 2-enoyl-coa Hydratase, Chain A, domain 2"/>
    <property type="match status" value="1"/>
</dbReference>
<dbReference type="FunFam" id="3.90.226.10:FF:000024">
    <property type="entry name" value="Delta3,5-delta2,4-dienoyl-CoA isomerase"/>
    <property type="match status" value="1"/>
</dbReference>
<dbReference type="InterPro" id="IPR029045">
    <property type="entry name" value="ClpP/crotonase-like_dom_sf"/>
</dbReference>
<name>A0A8H7BLW3_9FUNG</name>
<dbReference type="GO" id="GO:0005777">
    <property type="term" value="C:peroxisome"/>
    <property type="evidence" value="ECO:0007669"/>
    <property type="project" value="UniProtKB-SubCell"/>
</dbReference>
<keyword evidence="5" id="KW-0007">Acetylation</keyword>
<evidence type="ECO:0000256" key="4">
    <source>
        <dbReference type="ARBA" id="ARBA00022832"/>
    </source>
</evidence>
<keyword evidence="6" id="KW-0443">Lipid metabolism</keyword>
<proteinExistence type="inferred from homology"/>
<dbReference type="GO" id="GO:0006635">
    <property type="term" value="P:fatty acid beta-oxidation"/>
    <property type="evidence" value="ECO:0007669"/>
    <property type="project" value="UniProtKB-UniPathway"/>
</dbReference>
<dbReference type="InterPro" id="IPR001753">
    <property type="entry name" value="Enoyl-CoA_hydra/iso"/>
</dbReference>
<sequence>MTNVQSPIHSFPTLLPDMSNKYQYEAVSVTLIPGGIAHVQLNRPKSLNAFNHATIRDVHAAFRDLSEDKEVLAIVISGAGRMFTAGLDLRDPPFDFSIQSADPARAAYGTRKHIEEFQAAFTAIETCHKPVIAAVHSACIGAGMDLITACDIRYCSKDAQFSVKEVDIALAADVGTLQRLPKVIGSASLVRELCLTGRRRVRTMYAEEALSSGLVNKVLDTKEQLLEEAIKTAKLIASKSPVAVYGTKQVLNYSRDHSVADGLNYVATWNAAMLNTEDIVKSIEAYMTKKPAQFSKL</sequence>
<dbReference type="SUPFAM" id="SSF52096">
    <property type="entry name" value="ClpP/crotonase"/>
    <property type="match status" value="1"/>
</dbReference>
<dbReference type="FunFam" id="1.10.12.10:FF:000004">
    <property type="entry name" value="Delta3,5-delta2,4-dienoyl-CoA isomerase"/>
    <property type="match status" value="1"/>
</dbReference>
<evidence type="ECO:0000313" key="10">
    <source>
        <dbReference type="Proteomes" id="UP000605846"/>
    </source>
</evidence>
<comment type="similarity">
    <text evidence="3">Belongs to the enoyl-CoA hydratase/isomerase family.</text>
</comment>
<dbReference type="PANTHER" id="PTHR43149:SF1">
    <property type="entry name" value="DELTA(3,5)-DELTA(2,4)-DIENOYL-COA ISOMERASE, MITOCHONDRIAL"/>
    <property type="match status" value="1"/>
</dbReference>
<evidence type="ECO:0000256" key="5">
    <source>
        <dbReference type="ARBA" id="ARBA00022990"/>
    </source>
</evidence>
<dbReference type="InterPro" id="IPR014748">
    <property type="entry name" value="Enoyl-CoA_hydra_C"/>
</dbReference>
<comment type="subcellular location">
    <subcellularLocation>
        <location evidence="1">Peroxisome</location>
    </subcellularLocation>
</comment>
<dbReference type="Gene3D" id="3.90.226.10">
    <property type="entry name" value="2-enoyl-CoA Hydratase, Chain A, domain 1"/>
    <property type="match status" value="1"/>
</dbReference>
<dbReference type="CDD" id="cd06558">
    <property type="entry name" value="crotonase-like"/>
    <property type="match status" value="1"/>
</dbReference>
<dbReference type="UniPathway" id="UPA00659"/>
<accession>A0A8H7BLW3</accession>
<evidence type="ECO:0000256" key="8">
    <source>
        <dbReference type="ARBA" id="ARBA00023235"/>
    </source>
</evidence>
<comment type="pathway">
    <text evidence="2">Lipid metabolism; fatty acid beta-oxidation.</text>
</comment>
<dbReference type="Proteomes" id="UP000605846">
    <property type="component" value="Unassembled WGS sequence"/>
</dbReference>
<evidence type="ECO:0000256" key="6">
    <source>
        <dbReference type="ARBA" id="ARBA00023098"/>
    </source>
</evidence>
<keyword evidence="10" id="KW-1185">Reference proteome</keyword>
<dbReference type="PANTHER" id="PTHR43149">
    <property type="entry name" value="ENOYL-COA HYDRATASE"/>
    <property type="match status" value="1"/>
</dbReference>
<keyword evidence="4" id="KW-0276">Fatty acid metabolism</keyword>
<dbReference type="Pfam" id="PF00378">
    <property type="entry name" value="ECH_1"/>
    <property type="match status" value="1"/>
</dbReference>